<accession>A0ACB0J9F1</accession>
<organism evidence="1 2">
    <name type="scientific">Trifolium pratense</name>
    <name type="common">Red clover</name>
    <dbReference type="NCBI Taxonomy" id="57577"/>
    <lineage>
        <taxon>Eukaryota</taxon>
        <taxon>Viridiplantae</taxon>
        <taxon>Streptophyta</taxon>
        <taxon>Embryophyta</taxon>
        <taxon>Tracheophyta</taxon>
        <taxon>Spermatophyta</taxon>
        <taxon>Magnoliopsida</taxon>
        <taxon>eudicotyledons</taxon>
        <taxon>Gunneridae</taxon>
        <taxon>Pentapetalae</taxon>
        <taxon>rosids</taxon>
        <taxon>fabids</taxon>
        <taxon>Fabales</taxon>
        <taxon>Fabaceae</taxon>
        <taxon>Papilionoideae</taxon>
        <taxon>50 kb inversion clade</taxon>
        <taxon>NPAAA clade</taxon>
        <taxon>Hologalegina</taxon>
        <taxon>IRL clade</taxon>
        <taxon>Trifolieae</taxon>
        <taxon>Trifolium</taxon>
    </lineage>
</organism>
<name>A0ACB0J9F1_TRIPR</name>
<dbReference type="Proteomes" id="UP001177021">
    <property type="component" value="Unassembled WGS sequence"/>
</dbReference>
<evidence type="ECO:0000313" key="1">
    <source>
        <dbReference type="EMBL" id="CAJ2641688.1"/>
    </source>
</evidence>
<reference evidence="1" key="1">
    <citation type="submission" date="2023-10" db="EMBL/GenBank/DDBJ databases">
        <authorList>
            <person name="Rodriguez Cubillos JULIANA M."/>
            <person name="De Vega J."/>
        </authorList>
    </citation>
    <scope>NUCLEOTIDE SEQUENCE</scope>
</reference>
<dbReference type="EMBL" id="CASHSV030000024">
    <property type="protein sequence ID" value="CAJ2641688.1"/>
    <property type="molecule type" value="Genomic_DNA"/>
</dbReference>
<keyword evidence="2" id="KW-1185">Reference proteome</keyword>
<protein>
    <submittedName>
        <fullName evidence="1">Uncharacterized protein</fullName>
    </submittedName>
</protein>
<comment type="caution">
    <text evidence="1">The sequence shown here is derived from an EMBL/GenBank/DDBJ whole genome shotgun (WGS) entry which is preliminary data.</text>
</comment>
<proteinExistence type="predicted"/>
<gene>
    <name evidence="1" type="ORF">MILVUS5_LOCUS11285</name>
</gene>
<sequence>MLTLTFSKFKKAFTPIPPCSCGGFRRPPNNSPRSFSAASDLLGLRFCIWVALKFDTFTDEPYYLVSDFLARNNLHSIYWEALELLNKKGILLTSDSVRALVRSYSHLGHTNKAIETFGRMRELGIVPDAHIYNTILRDVLRKQLFELAFALYNTMVKCNVVLNDYTYNMLIDGFCKSGNVKGALEMVDEMQKVNLVPDALSNTSVLYGLCQAKNMDEAHKWFHTMKENGYPPDVVSCNVLLNGYCQLGRLDEAVSFVRSMKIDGFSLNQNGYCSLINAFFRATRYSEAHAWYTRMFKEGIVPDAVTYAIMIRGLSDEGRVGEAIRMLDEMTQIGLTPDAHCYNAIIKGLCDVGLLNRAQSLRLEISKENVCTHTIIICEMCKRGMIDEAQELFHRIEKLGFVPSVVTFNVLINGLCKAHKLEEAILLCYNMEMRRTYWLFLRGPDLQKKVQQMCEDGQFLNAYEFLTLTNSRVKPDIITYNILINACCRASEIQRARHLFKELQKNGLSPDCVTYGTLIKGVESEEEAFNIFNRMQEDGCEPTLSVYRTLMTRLCKKSKVSLAFNLYFKYLKSLPSRDNDSIRALEEYLVGEKLEQVIRGLLELDFRARDFNLAPYTILLIGFCHVEKVDEALIIFSVLDEFNIKINATSCVHLIKGLCKKSRLYEARKIFLYSLDKGFMLRPKICNHLLKHLDSKDYKDWVVDLIGRMTSFGYHIPQYQKRKERTNVLRRIKLH</sequence>
<evidence type="ECO:0000313" key="2">
    <source>
        <dbReference type="Proteomes" id="UP001177021"/>
    </source>
</evidence>